<proteinExistence type="inferred from homology"/>
<keyword evidence="3 6" id="KW-0081">Bacteriolytic enzyme</keyword>
<dbReference type="PANTHER" id="PTHR38107:SF3">
    <property type="entry name" value="LYSOZYME RRRD-RELATED"/>
    <property type="match status" value="1"/>
</dbReference>
<evidence type="ECO:0000256" key="5">
    <source>
        <dbReference type="ARBA" id="ARBA00023295"/>
    </source>
</evidence>
<reference evidence="7 8" key="1">
    <citation type="journal article" date="2016" name="Front. Microbiol.">
        <title>Genomic Resource of Rice Seed Associated Bacteria.</title>
        <authorList>
            <person name="Midha S."/>
            <person name="Bansal K."/>
            <person name="Sharma S."/>
            <person name="Kumar N."/>
            <person name="Patil P.P."/>
            <person name="Chaudhry V."/>
            <person name="Patil P.B."/>
        </authorList>
    </citation>
    <scope>NUCLEOTIDE SEQUENCE [LARGE SCALE GENOMIC DNA]</scope>
    <source>
        <strain evidence="7 8">NS226</strain>
    </source>
</reference>
<evidence type="ECO:0000256" key="1">
    <source>
        <dbReference type="ARBA" id="ARBA00000632"/>
    </source>
</evidence>
<keyword evidence="2 6" id="KW-0929">Antimicrobial</keyword>
<dbReference type="RefSeq" id="WP_058634308.1">
    <property type="nucleotide sequence ID" value="NZ_LDPZ01000013.1"/>
</dbReference>
<dbReference type="PATRIC" id="fig|401562.3.peg.620"/>
<dbReference type="CDD" id="cd16900">
    <property type="entry name" value="endolysin_R21-like"/>
    <property type="match status" value="1"/>
</dbReference>
<dbReference type="InterPro" id="IPR034690">
    <property type="entry name" value="Endolysin_T4_type"/>
</dbReference>
<protein>
    <recommendedName>
        <fullName evidence="6">Lysozyme</fullName>
        <ecNumber evidence="6">3.2.1.17</ecNumber>
    </recommendedName>
</protein>
<dbReference type="Pfam" id="PF00959">
    <property type="entry name" value="Phage_lysozyme"/>
    <property type="match status" value="1"/>
</dbReference>
<dbReference type="GO" id="GO:0042742">
    <property type="term" value="P:defense response to bacterium"/>
    <property type="evidence" value="ECO:0007669"/>
    <property type="project" value="UniProtKB-KW"/>
</dbReference>
<dbReference type="GO" id="GO:0009253">
    <property type="term" value="P:peptidoglycan catabolic process"/>
    <property type="evidence" value="ECO:0007669"/>
    <property type="project" value="InterPro"/>
</dbReference>
<dbReference type="SUPFAM" id="SSF53955">
    <property type="entry name" value="Lysozyme-like"/>
    <property type="match status" value="1"/>
</dbReference>
<dbReference type="GO" id="GO:0031640">
    <property type="term" value="P:killing of cells of another organism"/>
    <property type="evidence" value="ECO:0007669"/>
    <property type="project" value="UniProtKB-KW"/>
</dbReference>
<keyword evidence="4 6" id="KW-0378">Hydrolase</keyword>
<dbReference type="AlphaFoldDB" id="A0A175RAV8"/>
<dbReference type="OrthoDB" id="5327667at2"/>
<evidence type="ECO:0000256" key="6">
    <source>
        <dbReference type="RuleBase" id="RU003788"/>
    </source>
</evidence>
<dbReference type="EMBL" id="LDPZ01000013">
    <property type="protein sequence ID" value="KTQ96794.1"/>
    <property type="molecule type" value="Genomic_DNA"/>
</dbReference>
<dbReference type="InterPro" id="IPR002196">
    <property type="entry name" value="Glyco_hydro_24"/>
</dbReference>
<gene>
    <name evidence="7" type="ORF">NS226_06650</name>
</gene>
<comment type="similarity">
    <text evidence="6">Belongs to the glycosyl hydrolase 24 family.</text>
</comment>
<dbReference type="Proteomes" id="UP000078272">
    <property type="component" value="Unassembled WGS sequence"/>
</dbReference>
<evidence type="ECO:0000313" key="8">
    <source>
        <dbReference type="Proteomes" id="UP000078272"/>
    </source>
</evidence>
<dbReference type="InterPro" id="IPR023346">
    <property type="entry name" value="Lysozyme-like_dom_sf"/>
</dbReference>
<dbReference type="PANTHER" id="PTHR38107">
    <property type="match status" value="1"/>
</dbReference>
<organism evidence="7 8">
    <name type="scientific">Aureimonas ureilytica</name>
    <dbReference type="NCBI Taxonomy" id="401562"/>
    <lineage>
        <taxon>Bacteria</taxon>
        <taxon>Pseudomonadati</taxon>
        <taxon>Pseudomonadota</taxon>
        <taxon>Alphaproteobacteria</taxon>
        <taxon>Hyphomicrobiales</taxon>
        <taxon>Aurantimonadaceae</taxon>
        <taxon>Aureimonas</taxon>
    </lineage>
</organism>
<sequence>MSGPGKSPRPATVKSRYLAGGAAGAAMLATAAGYTASWEGMRYDAYLDTIASPPVWTICNGDTYGVTRGMRETPAGCEARLRRQILEHEARMLQCAPELWHVPAESYIAINDWGYNIGTGAACKSGLIRKIKAGDVRGACEELSRWVFAGGKVIKGLANRRVNGLPGLISERALCLRGLK</sequence>
<dbReference type="HAMAP" id="MF_04110">
    <property type="entry name" value="ENDOLYSIN_T4"/>
    <property type="match status" value="1"/>
</dbReference>
<dbReference type="GO" id="GO:0003796">
    <property type="term" value="F:lysozyme activity"/>
    <property type="evidence" value="ECO:0007669"/>
    <property type="project" value="UniProtKB-EC"/>
</dbReference>
<dbReference type="Gene3D" id="1.10.530.40">
    <property type="match status" value="1"/>
</dbReference>
<comment type="catalytic activity">
    <reaction evidence="1 6">
        <text>Hydrolysis of (1-&gt;4)-beta-linkages between N-acetylmuramic acid and N-acetyl-D-glucosamine residues in a peptidoglycan and between N-acetyl-D-glucosamine residues in chitodextrins.</text>
        <dbReference type="EC" id="3.2.1.17"/>
    </reaction>
</comment>
<dbReference type="EC" id="3.2.1.17" evidence="6"/>
<comment type="caution">
    <text evidence="7">The sequence shown here is derived from an EMBL/GenBank/DDBJ whole genome shotgun (WGS) entry which is preliminary data.</text>
</comment>
<name>A0A175RAV8_9HYPH</name>
<evidence type="ECO:0000256" key="4">
    <source>
        <dbReference type="ARBA" id="ARBA00022801"/>
    </source>
</evidence>
<keyword evidence="5 6" id="KW-0326">Glycosidase</keyword>
<accession>A0A175RAV8</accession>
<dbReference type="InterPro" id="IPR051018">
    <property type="entry name" value="Bacteriophage_GH24"/>
</dbReference>
<evidence type="ECO:0000313" key="7">
    <source>
        <dbReference type="EMBL" id="KTQ96794.1"/>
    </source>
</evidence>
<dbReference type="InterPro" id="IPR023347">
    <property type="entry name" value="Lysozyme_dom_sf"/>
</dbReference>
<evidence type="ECO:0000256" key="2">
    <source>
        <dbReference type="ARBA" id="ARBA00022529"/>
    </source>
</evidence>
<evidence type="ECO:0000256" key="3">
    <source>
        <dbReference type="ARBA" id="ARBA00022638"/>
    </source>
</evidence>
<dbReference type="GO" id="GO:0016998">
    <property type="term" value="P:cell wall macromolecule catabolic process"/>
    <property type="evidence" value="ECO:0007669"/>
    <property type="project" value="InterPro"/>
</dbReference>